<keyword evidence="3" id="KW-1185">Reference proteome</keyword>
<dbReference type="Pfam" id="PF13419">
    <property type="entry name" value="HAD_2"/>
    <property type="match status" value="1"/>
</dbReference>
<comment type="caution">
    <text evidence="2">The sequence shown here is derived from an EMBL/GenBank/DDBJ whole genome shotgun (WGS) entry which is preliminary data.</text>
</comment>
<organism evidence="2 3">
    <name type="scientific">Folsomia candida</name>
    <name type="common">Springtail</name>
    <dbReference type="NCBI Taxonomy" id="158441"/>
    <lineage>
        <taxon>Eukaryota</taxon>
        <taxon>Metazoa</taxon>
        <taxon>Ecdysozoa</taxon>
        <taxon>Arthropoda</taxon>
        <taxon>Hexapoda</taxon>
        <taxon>Collembola</taxon>
        <taxon>Entomobryomorpha</taxon>
        <taxon>Isotomoidea</taxon>
        <taxon>Isotomidae</taxon>
        <taxon>Proisotominae</taxon>
        <taxon>Folsomia</taxon>
    </lineage>
</organism>
<dbReference type="SFLD" id="SFLDG01135">
    <property type="entry name" value="C1.5.6:_HAD__Beta-PGM__Phospha"/>
    <property type="match status" value="1"/>
</dbReference>
<dbReference type="SFLD" id="SFLDG01129">
    <property type="entry name" value="C1.5:_HAD__Beta-PGM__Phosphata"/>
    <property type="match status" value="1"/>
</dbReference>
<dbReference type="STRING" id="158441.A0A226DKX6"/>
<dbReference type="SUPFAM" id="SSF56784">
    <property type="entry name" value="HAD-like"/>
    <property type="match status" value="1"/>
</dbReference>
<dbReference type="Proteomes" id="UP000198287">
    <property type="component" value="Unassembled WGS sequence"/>
</dbReference>
<dbReference type="EMBL" id="LNIX01000016">
    <property type="protein sequence ID" value="OXA46202.1"/>
    <property type="molecule type" value="Genomic_DNA"/>
</dbReference>
<dbReference type="Gene3D" id="1.10.150.240">
    <property type="entry name" value="Putative phosphatase, domain 2"/>
    <property type="match status" value="1"/>
</dbReference>
<name>A0A226DKX6_FOLCA</name>
<dbReference type="PANTHER" id="PTHR18901">
    <property type="entry name" value="2-DEOXYGLUCOSE-6-PHOSPHATE PHOSPHATASE 2"/>
    <property type="match status" value="1"/>
</dbReference>
<dbReference type="NCBIfam" id="TIGR01509">
    <property type="entry name" value="HAD-SF-IA-v3"/>
    <property type="match status" value="1"/>
</dbReference>
<dbReference type="InterPro" id="IPR041492">
    <property type="entry name" value="HAD_2"/>
</dbReference>
<dbReference type="FunFam" id="3.40.50.1000:FF:000055">
    <property type="entry name" value="Haloacid dehalogenase-like hydrolase family protein"/>
    <property type="match status" value="1"/>
</dbReference>
<evidence type="ECO:0000313" key="3">
    <source>
        <dbReference type="Proteomes" id="UP000198287"/>
    </source>
</evidence>
<dbReference type="OMA" id="IWCPHPG"/>
<dbReference type="Gene3D" id="3.40.50.1000">
    <property type="entry name" value="HAD superfamily/HAD-like"/>
    <property type="match status" value="1"/>
</dbReference>
<dbReference type="InterPro" id="IPR023198">
    <property type="entry name" value="PGP-like_dom2"/>
</dbReference>
<evidence type="ECO:0000256" key="1">
    <source>
        <dbReference type="SAM" id="SignalP"/>
    </source>
</evidence>
<reference evidence="2 3" key="1">
    <citation type="submission" date="2015-12" db="EMBL/GenBank/DDBJ databases">
        <title>The genome of Folsomia candida.</title>
        <authorList>
            <person name="Faddeeva A."/>
            <person name="Derks M.F."/>
            <person name="Anvar Y."/>
            <person name="Smit S."/>
            <person name="Van Straalen N."/>
            <person name="Roelofs D."/>
        </authorList>
    </citation>
    <scope>NUCLEOTIDE SEQUENCE [LARGE SCALE GENOMIC DNA]</scope>
    <source>
        <strain evidence="2 3">VU population</strain>
        <tissue evidence="2">Whole body</tissue>
    </source>
</reference>
<dbReference type="GO" id="GO:0016791">
    <property type="term" value="F:phosphatase activity"/>
    <property type="evidence" value="ECO:0007669"/>
    <property type="project" value="TreeGrafter"/>
</dbReference>
<dbReference type="PANTHER" id="PTHR18901:SF38">
    <property type="entry name" value="PSEUDOURIDINE-5'-PHOSPHATASE"/>
    <property type="match status" value="1"/>
</dbReference>
<evidence type="ECO:0000313" key="2">
    <source>
        <dbReference type="EMBL" id="OXA46202.1"/>
    </source>
</evidence>
<keyword evidence="1" id="KW-0732">Signal</keyword>
<dbReference type="AlphaFoldDB" id="A0A226DKX6"/>
<feature type="signal peptide" evidence="1">
    <location>
        <begin position="1"/>
        <end position="19"/>
    </location>
</feature>
<accession>A0A226DKX6</accession>
<sequence length="306" mass="34320">MFIHRPMIMTMMALYRVTTEPICGVDEASFVTLFREKWARLDTALHHCIAFTRFCNSTGKRYQPHKQNIESNKEAAIMIEKFHPITHVIFDMDGLLLDTEPKYEKAISTICENFGSKYTLEAKLGALGRTATDAANAVITKCNLPISCEEFLDLMESQYPSVFQHVDMMPGAEKLVSHFAQAQIPQAIATSSKTTTFRLKSKGKEDFFGKFSHIVIGSDDPEVVQGKPHPDIFHVAAKRFPNPPESMQSVLVFEDSINGVKAGLAAGMQVVWVPDPCLDITSQNATQIIKSLEDFNPQHFHLPKWA</sequence>
<dbReference type="InterPro" id="IPR036412">
    <property type="entry name" value="HAD-like_sf"/>
</dbReference>
<proteinExistence type="predicted"/>
<protein>
    <submittedName>
        <fullName evidence="2">Pseudouridine-5'-phosphatase</fullName>
    </submittedName>
</protein>
<dbReference type="InterPro" id="IPR023214">
    <property type="entry name" value="HAD_sf"/>
</dbReference>
<dbReference type="SFLD" id="SFLDS00003">
    <property type="entry name" value="Haloacid_Dehalogenase"/>
    <property type="match status" value="1"/>
</dbReference>
<dbReference type="InterPro" id="IPR006439">
    <property type="entry name" value="HAD-SF_hydro_IA"/>
</dbReference>
<dbReference type="OrthoDB" id="40579at2759"/>
<feature type="chain" id="PRO_5012827395" evidence="1">
    <location>
        <begin position="20"/>
        <end position="306"/>
    </location>
</feature>
<gene>
    <name evidence="2" type="ORF">Fcan01_19377</name>
</gene>